<dbReference type="EMBL" id="JACRIW010000051">
    <property type="protein sequence ID" value="MBI5169394.1"/>
    <property type="molecule type" value="Genomic_DNA"/>
</dbReference>
<comment type="similarity">
    <text evidence="2 11 12">Belongs to the ATPase A chain family.</text>
</comment>
<sequence>MGLEFLARVRRSSIVAGLVVTLAVAAAAPYALAGGFAAGVAWSLVNLALLQFVVVTMTGPERGTGAAFRRLALAFAGSLALFAAGAFLLTKLPIMALAAGFTFPFLVMVLKAASAALLESAFWRRRTASPWQAGVLVLTLVGATWWASTNFQGATRADAQTETHATEHAAPATDAHATEAAPAAGAEGAEGAGGAATGHGEAAAGEHAAGGHEKAEGPQVFENVLGLIVKSAEHAAEEKGQPVPAWVHFLHQFEIVIYSLFVAVLISIIAISVANNWQSVPGPLQALVETWVEHAWNFFCGILGPKYGPRFVPFLGTLFVYIYVMNVIGLIPFMHSPTSNLNITVAMALTVFVYVQFTAFRELGFLGWLDHMAGSPRDVVGWALVPLMMPVHLIGEIAKPISLSCRLFGNIFGEDMLLVGFATLGVSALSALHLPFGLPLQVPFMFLAALITSPVQALVFTMLSTIYFLLMLPHDHDHGHEHHGEEAHHAH</sequence>
<comment type="subcellular location">
    <subcellularLocation>
        <location evidence="11 12">Cell membrane</location>
        <topology evidence="11 12">Multi-pass membrane protein</topology>
    </subcellularLocation>
    <subcellularLocation>
        <location evidence="1">Membrane</location>
        <topology evidence="1">Multi-pass membrane protein</topology>
    </subcellularLocation>
</comment>
<feature type="transmembrane region" description="Helical" evidence="11">
    <location>
        <begin position="71"/>
        <end position="89"/>
    </location>
</feature>
<name>A0A933WAL1_UNCEI</name>
<gene>
    <name evidence="11 14" type="primary">atpB</name>
    <name evidence="14" type="ORF">HZA61_07905</name>
</gene>
<feature type="transmembrane region" description="Helical" evidence="11">
    <location>
        <begin position="95"/>
        <end position="118"/>
    </location>
</feature>
<evidence type="ECO:0000256" key="5">
    <source>
        <dbReference type="ARBA" id="ARBA00022692"/>
    </source>
</evidence>
<feature type="transmembrane region" description="Helical" evidence="11">
    <location>
        <begin position="444"/>
        <end position="470"/>
    </location>
</feature>
<protein>
    <recommendedName>
        <fullName evidence="11 12">ATP synthase subunit a</fullName>
    </recommendedName>
    <alternativeName>
        <fullName evidence="11">ATP synthase F0 sector subunit a</fullName>
    </alternativeName>
    <alternativeName>
        <fullName evidence="11">F-ATPase subunit 6</fullName>
    </alternativeName>
</protein>
<evidence type="ECO:0000256" key="9">
    <source>
        <dbReference type="ARBA" id="ARBA00023136"/>
    </source>
</evidence>
<evidence type="ECO:0000256" key="12">
    <source>
        <dbReference type="RuleBase" id="RU000483"/>
    </source>
</evidence>
<feature type="transmembrane region" description="Helical" evidence="11">
    <location>
        <begin position="416"/>
        <end position="438"/>
    </location>
</feature>
<dbReference type="PANTHER" id="PTHR42823:SF3">
    <property type="entry name" value="ATP SYNTHASE SUBUNIT A, CHLOROPLASTIC"/>
    <property type="match status" value="1"/>
</dbReference>
<reference evidence="14" key="1">
    <citation type="submission" date="2020-07" db="EMBL/GenBank/DDBJ databases">
        <title>Huge and variable diversity of episymbiotic CPR bacteria and DPANN archaea in groundwater ecosystems.</title>
        <authorList>
            <person name="He C.Y."/>
            <person name="Keren R."/>
            <person name="Whittaker M."/>
            <person name="Farag I.F."/>
            <person name="Doudna J."/>
            <person name="Cate J.H.D."/>
            <person name="Banfield J.F."/>
        </authorList>
    </citation>
    <scope>NUCLEOTIDE SEQUENCE</scope>
    <source>
        <strain evidence="14">NC_groundwater_1813_Pr3_B-0.1um_71_17</strain>
    </source>
</reference>
<dbReference type="Pfam" id="PF00119">
    <property type="entry name" value="ATP-synt_A"/>
    <property type="match status" value="1"/>
</dbReference>
<comment type="function">
    <text evidence="11 12">Key component of the proton channel; it plays a direct role in the translocation of protons across the membrane.</text>
</comment>
<organism evidence="14 15">
    <name type="scientific">Eiseniibacteriota bacterium</name>
    <dbReference type="NCBI Taxonomy" id="2212470"/>
    <lineage>
        <taxon>Bacteria</taxon>
        <taxon>Candidatus Eiseniibacteriota</taxon>
    </lineage>
</organism>
<keyword evidence="3 11" id="KW-0813">Transport</keyword>
<dbReference type="AlphaFoldDB" id="A0A933WAL1"/>
<evidence type="ECO:0000256" key="7">
    <source>
        <dbReference type="ARBA" id="ARBA00022989"/>
    </source>
</evidence>
<keyword evidence="4 11" id="KW-0138">CF(0)</keyword>
<evidence type="ECO:0000256" key="3">
    <source>
        <dbReference type="ARBA" id="ARBA00022448"/>
    </source>
</evidence>
<evidence type="ECO:0000256" key="6">
    <source>
        <dbReference type="ARBA" id="ARBA00022781"/>
    </source>
</evidence>
<evidence type="ECO:0000256" key="8">
    <source>
        <dbReference type="ARBA" id="ARBA00023065"/>
    </source>
</evidence>
<feature type="transmembrane region" description="Helical" evidence="11">
    <location>
        <begin position="379"/>
        <end position="395"/>
    </location>
</feature>
<evidence type="ECO:0000313" key="15">
    <source>
        <dbReference type="Proteomes" id="UP000696931"/>
    </source>
</evidence>
<keyword evidence="5 11" id="KW-0812">Transmembrane</keyword>
<feature type="compositionally biased region" description="Gly residues" evidence="13">
    <location>
        <begin position="188"/>
        <end position="197"/>
    </location>
</feature>
<dbReference type="Proteomes" id="UP000696931">
    <property type="component" value="Unassembled WGS sequence"/>
</dbReference>
<feature type="transmembrane region" description="Helical" evidence="11">
    <location>
        <begin position="12"/>
        <end position="33"/>
    </location>
</feature>
<accession>A0A933WAL1</accession>
<evidence type="ECO:0000256" key="1">
    <source>
        <dbReference type="ARBA" id="ARBA00004141"/>
    </source>
</evidence>
<dbReference type="NCBIfam" id="TIGR01131">
    <property type="entry name" value="ATP_synt_6_or_A"/>
    <property type="match status" value="1"/>
</dbReference>
<keyword evidence="9 11" id="KW-0472">Membrane</keyword>
<feature type="compositionally biased region" description="Low complexity" evidence="13">
    <location>
        <begin position="198"/>
        <end position="207"/>
    </location>
</feature>
<evidence type="ECO:0000256" key="13">
    <source>
        <dbReference type="SAM" id="MobiDB-lite"/>
    </source>
</evidence>
<dbReference type="GO" id="GO:0046933">
    <property type="term" value="F:proton-transporting ATP synthase activity, rotational mechanism"/>
    <property type="evidence" value="ECO:0007669"/>
    <property type="project" value="UniProtKB-UniRule"/>
</dbReference>
<keyword evidence="7 11" id="KW-1133">Transmembrane helix</keyword>
<evidence type="ECO:0000256" key="10">
    <source>
        <dbReference type="ARBA" id="ARBA00023310"/>
    </source>
</evidence>
<comment type="caution">
    <text evidence="14">The sequence shown here is derived from an EMBL/GenBank/DDBJ whole genome shotgun (WGS) entry which is preliminary data.</text>
</comment>
<feature type="transmembrane region" description="Helical" evidence="11">
    <location>
        <begin position="341"/>
        <end position="359"/>
    </location>
</feature>
<feature type="transmembrane region" description="Helical" evidence="11">
    <location>
        <begin position="39"/>
        <end position="59"/>
    </location>
</feature>
<dbReference type="GO" id="GO:0005886">
    <property type="term" value="C:plasma membrane"/>
    <property type="evidence" value="ECO:0007669"/>
    <property type="project" value="UniProtKB-SubCell"/>
</dbReference>
<dbReference type="GO" id="GO:0045259">
    <property type="term" value="C:proton-transporting ATP synthase complex"/>
    <property type="evidence" value="ECO:0007669"/>
    <property type="project" value="UniProtKB-KW"/>
</dbReference>
<feature type="compositionally biased region" description="Low complexity" evidence="13">
    <location>
        <begin position="168"/>
        <end position="187"/>
    </location>
</feature>
<dbReference type="InterPro" id="IPR000568">
    <property type="entry name" value="ATP_synth_F0_asu"/>
</dbReference>
<comment type="caution">
    <text evidence="11">Lacks conserved residue(s) required for the propagation of feature annotation.</text>
</comment>
<dbReference type="InterPro" id="IPR035908">
    <property type="entry name" value="F0_ATP_A_sf"/>
</dbReference>
<evidence type="ECO:0000256" key="11">
    <source>
        <dbReference type="HAMAP-Rule" id="MF_01393"/>
    </source>
</evidence>
<keyword evidence="11" id="KW-1003">Cell membrane</keyword>
<dbReference type="Gene3D" id="1.20.120.220">
    <property type="entry name" value="ATP synthase, F0 complex, subunit A"/>
    <property type="match status" value="1"/>
</dbReference>
<evidence type="ECO:0000313" key="14">
    <source>
        <dbReference type="EMBL" id="MBI5169394.1"/>
    </source>
</evidence>
<dbReference type="SUPFAM" id="SSF81336">
    <property type="entry name" value="F1F0 ATP synthase subunit A"/>
    <property type="match status" value="1"/>
</dbReference>
<evidence type="ECO:0000256" key="2">
    <source>
        <dbReference type="ARBA" id="ARBA00006810"/>
    </source>
</evidence>
<evidence type="ECO:0000256" key="4">
    <source>
        <dbReference type="ARBA" id="ARBA00022547"/>
    </source>
</evidence>
<feature type="region of interest" description="Disordered" evidence="13">
    <location>
        <begin position="157"/>
        <end position="213"/>
    </location>
</feature>
<dbReference type="InterPro" id="IPR045082">
    <property type="entry name" value="ATP_syn_F0_a_bact/chloroplast"/>
</dbReference>
<proteinExistence type="inferred from homology"/>
<dbReference type="HAMAP" id="MF_01393">
    <property type="entry name" value="ATP_synth_a_bact"/>
    <property type="match status" value="1"/>
</dbReference>
<feature type="transmembrane region" description="Helical" evidence="11">
    <location>
        <begin position="311"/>
        <end position="334"/>
    </location>
</feature>
<dbReference type="PANTHER" id="PTHR42823">
    <property type="entry name" value="ATP SYNTHASE SUBUNIT A, CHLOROPLASTIC"/>
    <property type="match status" value="1"/>
</dbReference>
<feature type="transmembrane region" description="Helical" evidence="11">
    <location>
        <begin position="255"/>
        <end position="274"/>
    </location>
</feature>
<keyword evidence="10 11" id="KW-0066">ATP synthesis</keyword>
<keyword evidence="8 11" id="KW-0406">Ion transport</keyword>
<dbReference type="GO" id="GO:0042777">
    <property type="term" value="P:proton motive force-driven plasma membrane ATP synthesis"/>
    <property type="evidence" value="ECO:0007669"/>
    <property type="project" value="TreeGrafter"/>
</dbReference>
<dbReference type="CDD" id="cd00310">
    <property type="entry name" value="ATP-synt_Fo_a_6"/>
    <property type="match status" value="1"/>
</dbReference>
<keyword evidence="6 11" id="KW-0375">Hydrogen ion transport</keyword>
<dbReference type="PRINTS" id="PR00123">
    <property type="entry name" value="ATPASEA"/>
</dbReference>